<feature type="signal peptide" evidence="7">
    <location>
        <begin position="1"/>
        <end position="20"/>
    </location>
</feature>
<feature type="domain" description="TonB-dependent transporter Oar-like beta-barrel" evidence="8">
    <location>
        <begin position="242"/>
        <end position="1190"/>
    </location>
</feature>
<dbReference type="Gene3D" id="2.40.170.20">
    <property type="entry name" value="TonB-dependent receptor, beta-barrel domain"/>
    <property type="match status" value="1"/>
</dbReference>
<dbReference type="EMBL" id="CP042806">
    <property type="protein sequence ID" value="QEE29874.1"/>
    <property type="molecule type" value="Genomic_DNA"/>
</dbReference>
<dbReference type="AlphaFoldDB" id="A0A5B9EDY2"/>
<feature type="chain" id="PRO_5022963564" evidence="7">
    <location>
        <begin position="21"/>
        <end position="1197"/>
    </location>
</feature>
<dbReference type="KEGG" id="talb:FTW19_18960"/>
<dbReference type="PANTHER" id="PTHR30069:SF46">
    <property type="entry name" value="OAR PROTEIN"/>
    <property type="match status" value="1"/>
</dbReference>
<keyword evidence="7" id="KW-0732">Signal</keyword>
<evidence type="ECO:0000256" key="7">
    <source>
        <dbReference type="SAM" id="SignalP"/>
    </source>
</evidence>
<dbReference type="InterPro" id="IPR039426">
    <property type="entry name" value="TonB-dep_rcpt-like"/>
</dbReference>
<evidence type="ECO:0000256" key="2">
    <source>
        <dbReference type="ARBA" id="ARBA00022448"/>
    </source>
</evidence>
<dbReference type="InterPro" id="IPR057601">
    <property type="entry name" value="Oar-like_b-barrel"/>
</dbReference>
<evidence type="ECO:0000313" key="10">
    <source>
        <dbReference type="Proteomes" id="UP000321820"/>
    </source>
</evidence>
<dbReference type="Gene3D" id="2.60.40.1120">
    <property type="entry name" value="Carboxypeptidase-like, regulatory domain"/>
    <property type="match status" value="1"/>
</dbReference>
<dbReference type="Pfam" id="PF13620">
    <property type="entry name" value="CarboxypepD_reg"/>
    <property type="match status" value="1"/>
</dbReference>
<keyword evidence="9" id="KW-0121">Carboxypeptidase</keyword>
<dbReference type="GO" id="GO:0044718">
    <property type="term" value="P:siderophore transmembrane transport"/>
    <property type="evidence" value="ECO:0007669"/>
    <property type="project" value="TreeGrafter"/>
</dbReference>
<accession>A0A5B9EDY2</accession>
<reference evidence="9 10" key="1">
    <citation type="submission" date="2019-08" db="EMBL/GenBank/DDBJ databases">
        <title>Complete genome sequence of Terriglobus albidus strain ORNL.</title>
        <authorList>
            <person name="Podar M."/>
        </authorList>
    </citation>
    <scope>NUCLEOTIDE SEQUENCE [LARGE SCALE GENOMIC DNA]</scope>
    <source>
        <strain evidence="9 10">ORNL</strain>
    </source>
</reference>
<dbReference type="SUPFAM" id="SSF49464">
    <property type="entry name" value="Carboxypeptidase regulatory domain-like"/>
    <property type="match status" value="1"/>
</dbReference>
<keyword evidence="2" id="KW-0813">Transport</keyword>
<comment type="subcellular location">
    <subcellularLocation>
        <location evidence="1">Cell outer membrane</location>
        <topology evidence="1">Multi-pass membrane protein</topology>
    </subcellularLocation>
</comment>
<evidence type="ECO:0000256" key="3">
    <source>
        <dbReference type="ARBA" id="ARBA00022452"/>
    </source>
</evidence>
<evidence type="ECO:0000313" key="9">
    <source>
        <dbReference type="EMBL" id="QEE29874.1"/>
    </source>
</evidence>
<sequence length="1197" mass="129421">MFRKVIVFFLLVITAGIASAQEDRGRISGLVIDPSGAVIPNAAVTLHSEATGVVQTKTSDSSGAYLFDLLVPGLYTVQVSAPGFKSFEAQHVRVEVADRVGVNATLEIGASTDTVTVQESGGARLKTEDATLGYTVEARSMMDLPILYSNPFDLQLLAPGVSSTTLNISHTYEGGTESASVNGAQTGRTEFTLDGAPNTRNAGPETSAYTPSRDFVGEFRLITSPYDATLSHTAGGSIDASLKSGGRQFHGGAQLFEQFPNVNAPQFSQGPSVAPAAKFNRESVEVDGPIIPRKLFFFAGYEKQYNKQAASTTLQTVPTVAERDLGDYSALLAAGTTTTTQYTCPTNGAKLTTKPYNTFQIFNPYSTRVDPACPALTLRDPVPGNIITNSRSLDPVAQRILKYYPDPTPGLGNNVGQNNFTSVAANVDYYWSAATRIDYTLSEKQKLFGHYIISNRNQPGKNLFFPGASGKTNIIRNKAAVLDYVNMLTPTFLINLRYSLTRNVATSSIDARTTATDLGVNANALALANPRGLGFPYVAPSGFATLGNADPSFEYDTIHDGQVNLTKTLSRHNVRFGAEWRLYQTNQADLTSEKLFISSSGLYTRGPSSALTAIPMGQSLASMQFGIAETTNVRVNAATANTTTYWSGYFQDDWKAMPSLTVNIGLRYEYGSPIRERNGKSITYFDNSVASPINGAAQAKYIATSTPTEQRLVAPNSFAANGGVRFAQPGQDDWNSQTMNFSPRIGFAWNPIQKLVVRGGFGIFYQHYGQLVQYSNPLGFTQSTSTVASPDNGITYTGTLQNPFPSGVVAPSGSSLGLLQNVGQTISTFFPRNAKTPYSERYSLGIQYQLPGEIILEADYVGSVGRHLMITRDYNGVPNSWLVPGTVRTQAMNDNNTLLTGNYPNPFSGLTVPGCALCAQSTISGSQLVKPYPQFTGLTNNKDTSGMSNYNAAQVSLQKRFSHGYNMSVSYTFSRLLDAVNFLNAGDAAPWYGVSNTDYPHVLTTAAIYELPFGHGKAFLGTAPGWMHQIVSGFQIQGTYRITSGQPLSFNGSGTTLTPGFTYADIGGSSRHNAVQWFNSNAIRNARDPKSDPTLPESNGSSTYANQYALVSNLRVFPFRFNNVRQDYQNILNVGASKKFFVYKERVQVNLRAEAVNALNHQVFTNPTTDPSSTAFGKITGPANQARILQFAAEVHF</sequence>
<keyword evidence="3" id="KW-1134">Transmembrane beta strand</keyword>
<dbReference type="InterPro" id="IPR008969">
    <property type="entry name" value="CarboxyPept-like_regulatory"/>
</dbReference>
<dbReference type="SUPFAM" id="SSF56935">
    <property type="entry name" value="Porins"/>
    <property type="match status" value="1"/>
</dbReference>
<dbReference type="Pfam" id="PF25183">
    <property type="entry name" value="OMP_b-brl_4"/>
    <property type="match status" value="1"/>
</dbReference>
<dbReference type="PANTHER" id="PTHR30069">
    <property type="entry name" value="TONB-DEPENDENT OUTER MEMBRANE RECEPTOR"/>
    <property type="match status" value="1"/>
</dbReference>
<protein>
    <submittedName>
        <fullName evidence="9">Carboxypeptidase regulatory-like domain-containing protein</fullName>
    </submittedName>
</protein>
<dbReference type="GO" id="GO:0015344">
    <property type="term" value="F:siderophore uptake transmembrane transporter activity"/>
    <property type="evidence" value="ECO:0007669"/>
    <property type="project" value="TreeGrafter"/>
</dbReference>
<evidence type="ECO:0000256" key="5">
    <source>
        <dbReference type="ARBA" id="ARBA00023136"/>
    </source>
</evidence>
<keyword evidence="10" id="KW-1185">Reference proteome</keyword>
<dbReference type="OrthoDB" id="97893at2"/>
<evidence type="ECO:0000256" key="4">
    <source>
        <dbReference type="ARBA" id="ARBA00022692"/>
    </source>
</evidence>
<keyword evidence="9" id="KW-0645">Protease</keyword>
<keyword evidence="6" id="KW-0998">Cell outer membrane</keyword>
<gene>
    <name evidence="9" type="ORF">FTW19_18960</name>
</gene>
<dbReference type="GO" id="GO:0009279">
    <property type="term" value="C:cell outer membrane"/>
    <property type="evidence" value="ECO:0007669"/>
    <property type="project" value="UniProtKB-SubCell"/>
</dbReference>
<evidence type="ECO:0000259" key="8">
    <source>
        <dbReference type="Pfam" id="PF25183"/>
    </source>
</evidence>
<proteinExistence type="predicted"/>
<evidence type="ECO:0000256" key="6">
    <source>
        <dbReference type="ARBA" id="ARBA00023237"/>
    </source>
</evidence>
<organism evidence="9 10">
    <name type="scientific">Terriglobus albidus</name>
    <dbReference type="NCBI Taxonomy" id="1592106"/>
    <lineage>
        <taxon>Bacteria</taxon>
        <taxon>Pseudomonadati</taxon>
        <taxon>Acidobacteriota</taxon>
        <taxon>Terriglobia</taxon>
        <taxon>Terriglobales</taxon>
        <taxon>Acidobacteriaceae</taxon>
        <taxon>Terriglobus</taxon>
    </lineage>
</organism>
<name>A0A5B9EDY2_9BACT</name>
<evidence type="ECO:0000256" key="1">
    <source>
        <dbReference type="ARBA" id="ARBA00004571"/>
    </source>
</evidence>
<dbReference type="InterPro" id="IPR036942">
    <property type="entry name" value="Beta-barrel_TonB_sf"/>
</dbReference>
<keyword evidence="4" id="KW-0812">Transmembrane</keyword>
<keyword evidence="9" id="KW-0378">Hydrolase</keyword>
<dbReference type="Proteomes" id="UP000321820">
    <property type="component" value="Chromosome"/>
</dbReference>
<dbReference type="RefSeq" id="WP_147649144.1">
    <property type="nucleotide sequence ID" value="NZ_CP042806.1"/>
</dbReference>
<keyword evidence="5" id="KW-0472">Membrane</keyword>
<dbReference type="GO" id="GO:0004180">
    <property type="term" value="F:carboxypeptidase activity"/>
    <property type="evidence" value="ECO:0007669"/>
    <property type="project" value="UniProtKB-KW"/>
</dbReference>